<evidence type="ECO:0000259" key="1">
    <source>
        <dbReference type="Pfam" id="PF05699"/>
    </source>
</evidence>
<name>A0A151K3N2_9HYME</name>
<accession>A0A151K3N2</accession>
<feature type="domain" description="HAT C-terminal dimerisation" evidence="1">
    <location>
        <begin position="5"/>
        <end position="77"/>
    </location>
</feature>
<gene>
    <name evidence="2" type="ORF">ALC56_02494</name>
</gene>
<dbReference type="InterPro" id="IPR008906">
    <property type="entry name" value="HATC_C_dom"/>
</dbReference>
<dbReference type="Pfam" id="PF05699">
    <property type="entry name" value="Dimer_Tnp_hAT"/>
    <property type="match status" value="1"/>
</dbReference>
<dbReference type="AlphaFoldDB" id="A0A151K3N2"/>
<reference evidence="2 3" key="1">
    <citation type="submission" date="2016-03" db="EMBL/GenBank/DDBJ databases">
        <title>Trachymyrmex septentrionalis WGS genome.</title>
        <authorList>
            <person name="Nygaard S."/>
            <person name="Hu H."/>
            <person name="Boomsma J."/>
            <person name="Zhang G."/>
        </authorList>
    </citation>
    <scope>NUCLEOTIDE SEQUENCE [LARGE SCALE GENOMIC DNA]</scope>
    <source>
        <strain evidence="2">Tsep2-gDNA-1</strain>
        <tissue evidence="2">Whole body</tissue>
    </source>
</reference>
<dbReference type="GO" id="GO:0046983">
    <property type="term" value="F:protein dimerization activity"/>
    <property type="evidence" value="ECO:0007669"/>
    <property type="project" value="InterPro"/>
</dbReference>
<dbReference type="EMBL" id="LKEZ01009628">
    <property type="protein sequence ID" value="KYN50726.1"/>
    <property type="molecule type" value="Genomic_DNA"/>
</dbReference>
<keyword evidence="3" id="KW-1185">Reference proteome</keyword>
<protein>
    <recommendedName>
        <fullName evidence="1">HAT C-terminal dimerisation domain-containing protein</fullName>
    </recommendedName>
</protein>
<feature type="non-terminal residue" evidence="2">
    <location>
        <position position="1"/>
    </location>
</feature>
<dbReference type="InterPro" id="IPR012337">
    <property type="entry name" value="RNaseH-like_sf"/>
</dbReference>
<evidence type="ECO:0000313" key="3">
    <source>
        <dbReference type="Proteomes" id="UP000078541"/>
    </source>
</evidence>
<dbReference type="STRING" id="34720.A0A151K3N2"/>
<dbReference type="SUPFAM" id="SSF53098">
    <property type="entry name" value="Ribonuclease H-like"/>
    <property type="match status" value="1"/>
</dbReference>
<organism evidence="2 3">
    <name type="scientific">Trachymyrmex septentrionalis</name>
    <dbReference type="NCBI Taxonomy" id="34720"/>
    <lineage>
        <taxon>Eukaryota</taxon>
        <taxon>Metazoa</taxon>
        <taxon>Ecdysozoa</taxon>
        <taxon>Arthropoda</taxon>
        <taxon>Hexapoda</taxon>
        <taxon>Insecta</taxon>
        <taxon>Pterygota</taxon>
        <taxon>Neoptera</taxon>
        <taxon>Endopterygota</taxon>
        <taxon>Hymenoptera</taxon>
        <taxon>Apocrita</taxon>
        <taxon>Aculeata</taxon>
        <taxon>Formicoidea</taxon>
        <taxon>Formicidae</taxon>
        <taxon>Myrmicinae</taxon>
        <taxon>Trachymyrmex</taxon>
    </lineage>
</organism>
<evidence type="ECO:0000313" key="2">
    <source>
        <dbReference type="EMBL" id="KYN50726.1"/>
    </source>
</evidence>
<proteinExistence type="predicted"/>
<comment type="caution">
    <text evidence="2">The sequence shown here is derived from an EMBL/GenBank/DDBJ whole genome shotgun (WGS) entry which is preliminary data.</text>
</comment>
<sequence length="86" mass="9790">KLKCYLNRSVINMSSCPIKFWNNHPNTRISAIANRHFTLVGTSVPSECLFSKAGIILNEARNRLSGKHLNQLLFLNSLSIEDWYAL</sequence>
<dbReference type="Proteomes" id="UP000078541">
    <property type="component" value="Unassembled WGS sequence"/>
</dbReference>